<dbReference type="Pfam" id="PF09512">
    <property type="entry name" value="ThiW"/>
    <property type="match status" value="1"/>
</dbReference>
<keyword evidence="2" id="KW-1185">Reference proteome</keyword>
<dbReference type="Gene3D" id="1.10.1760.20">
    <property type="match status" value="1"/>
</dbReference>
<dbReference type="AlphaFoldDB" id="A0A4Q9WTI0"/>
<sequence>MKTKKLTITALLIAFNVVFSSFIIIPLGPVKAAPVQHFVNVLCAVFVGPWYGLAQALISSLIRIIFGTGSAFAFPGSMIGVFLASIFYMYRKHIFMAAVGEVIGTGIIGSLMCIPLSWILGLQHFFIKPLMLVFLVSSFLGAAISYILLIVLKKRGLLDKFK</sequence>
<dbReference type="Proteomes" id="UP000665944">
    <property type="component" value="Unassembled WGS sequence"/>
</dbReference>
<accession>A0A4Q9WTI0</accession>
<protein>
    <submittedName>
        <fullName evidence="1">Energy coupling factor transporter S component ThiW</fullName>
    </submittedName>
</protein>
<gene>
    <name evidence="1" type="primary">thiW</name>
    <name evidence="1" type="ORF">J7T32_005900</name>
</gene>
<organism evidence="1 2">
    <name type="scientific">Staphylococcus hominis</name>
    <dbReference type="NCBI Taxonomy" id="1290"/>
    <lineage>
        <taxon>Bacteria</taxon>
        <taxon>Bacillati</taxon>
        <taxon>Bacillota</taxon>
        <taxon>Bacilli</taxon>
        <taxon>Bacillales</taxon>
        <taxon>Staphylococcaceae</taxon>
        <taxon>Staphylococcus</taxon>
    </lineage>
</organism>
<dbReference type="EMBL" id="JAGHKT020000006">
    <property type="protein sequence ID" value="MCM5672303.1"/>
    <property type="molecule type" value="Genomic_DNA"/>
</dbReference>
<proteinExistence type="predicted"/>
<dbReference type="RefSeq" id="WP_017174631.1">
    <property type="nucleotide sequence ID" value="NZ_CABMJU010000046.1"/>
</dbReference>
<evidence type="ECO:0000313" key="2">
    <source>
        <dbReference type="Proteomes" id="UP000665944"/>
    </source>
</evidence>
<name>A0A4Q9WTI0_STAHO</name>
<dbReference type="InterPro" id="IPR012652">
    <property type="entry name" value="ThiW"/>
</dbReference>
<reference evidence="1 2" key="1">
    <citation type="submission" date="2022-06" db="EMBL/GenBank/DDBJ databases">
        <title>Staphylococcus hominis ShoR14 genome sequence.</title>
        <authorList>
            <person name="Yeo C.C."/>
            <person name="Chew C.H."/>
            <person name="Che Hamzah A.M."/>
            <person name="Al-Trad E.I."/>
        </authorList>
    </citation>
    <scope>NUCLEOTIDE SEQUENCE [LARGE SCALE GENOMIC DNA]</scope>
    <source>
        <strain evidence="1 2">ShoR14</strain>
    </source>
</reference>
<comment type="caution">
    <text evidence="1">The sequence shown here is derived from an EMBL/GenBank/DDBJ whole genome shotgun (WGS) entry which is preliminary data.</text>
</comment>
<evidence type="ECO:0000313" key="1">
    <source>
        <dbReference type="EMBL" id="MCM5672303.1"/>
    </source>
</evidence>
<dbReference type="NCBIfam" id="TIGR02359">
    <property type="entry name" value="thiW"/>
    <property type="match status" value="1"/>
</dbReference>
<dbReference type="PIRSF" id="PIRSF024534">
    <property type="entry name" value="ThiW"/>
    <property type="match status" value="1"/>
</dbReference>